<organism evidence="2 3">
    <name type="scientific">Cirrhinus mrigala</name>
    <name type="common">Mrigala</name>
    <dbReference type="NCBI Taxonomy" id="683832"/>
    <lineage>
        <taxon>Eukaryota</taxon>
        <taxon>Metazoa</taxon>
        <taxon>Chordata</taxon>
        <taxon>Craniata</taxon>
        <taxon>Vertebrata</taxon>
        <taxon>Euteleostomi</taxon>
        <taxon>Actinopterygii</taxon>
        <taxon>Neopterygii</taxon>
        <taxon>Teleostei</taxon>
        <taxon>Ostariophysi</taxon>
        <taxon>Cypriniformes</taxon>
        <taxon>Cyprinidae</taxon>
        <taxon>Labeoninae</taxon>
        <taxon>Labeonini</taxon>
        <taxon>Cirrhinus</taxon>
    </lineage>
</organism>
<feature type="non-terminal residue" evidence="2">
    <location>
        <position position="1"/>
    </location>
</feature>
<dbReference type="Proteomes" id="UP001529510">
    <property type="component" value="Unassembled WGS sequence"/>
</dbReference>
<protein>
    <submittedName>
        <fullName evidence="2">Uncharacterized protein</fullName>
    </submittedName>
</protein>
<accession>A0ABD0QDC9</accession>
<comment type="caution">
    <text evidence="2">The sequence shown here is derived from an EMBL/GenBank/DDBJ whole genome shotgun (WGS) entry which is preliminary data.</text>
</comment>
<feature type="region of interest" description="Disordered" evidence="1">
    <location>
        <begin position="16"/>
        <end position="51"/>
    </location>
</feature>
<dbReference type="AlphaFoldDB" id="A0ABD0QDC9"/>
<dbReference type="EMBL" id="JAMKFB020000009">
    <property type="protein sequence ID" value="KAL0183865.1"/>
    <property type="molecule type" value="Genomic_DNA"/>
</dbReference>
<reference evidence="2 3" key="1">
    <citation type="submission" date="2024-05" db="EMBL/GenBank/DDBJ databases">
        <title>Genome sequencing and assembly of Indian major carp, Cirrhinus mrigala (Hamilton, 1822).</title>
        <authorList>
            <person name="Mohindra V."/>
            <person name="Chowdhury L.M."/>
            <person name="Lal K."/>
            <person name="Jena J.K."/>
        </authorList>
    </citation>
    <scope>NUCLEOTIDE SEQUENCE [LARGE SCALE GENOMIC DNA]</scope>
    <source>
        <strain evidence="2">CM1030</strain>
        <tissue evidence="2">Blood</tissue>
    </source>
</reference>
<evidence type="ECO:0000313" key="2">
    <source>
        <dbReference type="EMBL" id="KAL0183865.1"/>
    </source>
</evidence>
<evidence type="ECO:0000313" key="3">
    <source>
        <dbReference type="Proteomes" id="UP001529510"/>
    </source>
</evidence>
<keyword evidence="3" id="KW-1185">Reference proteome</keyword>
<gene>
    <name evidence="2" type="ORF">M9458_019561</name>
</gene>
<sequence length="51" mass="5770">DSQIPTLTCQVERIKAPSLHQRSYKTKTPTTTPRPTLQTPHPLRTATRSPM</sequence>
<feature type="compositionally biased region" description="Low complexity" evidence="1">
    <location>
        <begin position="26"/>
        <end position="45"/>
    </location>
</feature>
<feature type="non-terminal residue" evidence="2">
    <location>
        <position position="51"/>
    </location>
</feature>
<name>A0ABD0QDC9_CIRMR</name>
<evidence type="ECO:0000256" key="1">
    <source>
        <dbReference type="SAM" id="MobiDB-lite"/>
    </source>
</evidence>
<proteinExistence type="predicted"/>